<accession>A0ABS6YT73</accession>
<keyword evidence="2" id="KW-1185">Reference proteome</keyword>
<sequence length="80" mass="8035">MSEDSPLIRSLRTAVEAAPADVPLRLHLAELMLDAGQPDAAVSEVAVALQHAPGDGQARALMARAMGAPTSGLAPGPTPG</sequence>
<feature type="non-terminal residue" evidence="1">
    <location>
        <position position="80"/>
    </location>
</feature>
<dbReference type="InterPro" id="IPR011990">
    <property type="entry name" value="TPR-like_helical_dom_sf"/>
</dbReference>
<organism evidence="1 2">
    <name type="scientific">Streptomyces anatolicus</name>
    <dbReference type="NCBI Taxonomy" id="2675858"/>
    <lineage>
        <taxon>Bacteria</taxon>
        <taxon>Bacillati</taxon>
        <taxon>Actinomycetota</taxon>
        <taxon>Actinomycetes</taxon>
        <taxon>Kitasatosporales</taxon>
        <taxon>Streptomycetaceae</taxon>
        <taxon>Streptomyces</taxon>
    </lineage>
</organism>
<dbReference type="RefSeq" id="WP_219691052.1">
    <property type="nucleotide sequence ID" value="NZ_WMBF01000342.1"/>
</dbReference>
<gene>
    <name evidence="1" type="ORF">GKQ77_24185</name>
</gene>
<dbReference type="Proteomes" id="UP001197114">
    <property type="component" value="Unassembled WGS sequence"/>
</dbReference>
<comment type="caution">
    <text evidence="1">The sequence shown here is derived from an EMBL/GenBank/DDBJ whole genome shotgun (WGS) entry which is preliminary data.</text>
</comment>
<dbReference type="Gene3D" id="1.25.40.10">
    <property type="entry name" value="Tetratricopeptide repeat domain"/>
    <property type="match status" value="1"/>
</dbReference>
<name>A0ABS6YT73_9ACTN</name>
<reference evidence="1 2" key="1">
    <citation type="submission" date="2019-11" db="EMBL/GenBank/DDBJ databases">
        <authorList>
            <person name="Ay H."/>
        </authorList>
    </citation>
    <scope>NUCLEOTIDE SEQUENCE [LARGE SCALE GENOMIC DNA]</scope>
    <source>
        <strain evidence="1 2">BG9H</strain>
    </source>
</reference>
<evidence type="ECO:0000313" key="2">
    <source>
        <dbReference type="Proteomes" id="UP001197114"/>
    </source>
</evidence>
<dbReference type="Pfam" id="PF14559">
    <property type="entry name" value="TPR_19"/>
    <property type="match status" value="1"/>
</dbReference>
<proteinExistence type="predicted"/>
<dbReference type="EMBL" id="WMBF01000342">
    <property type="protein sequence ID" value="MBW5424626.1"/>
    <property type="molecule type" value="Genomic_DNA"/>
</dbReference>
<dbReference type="SUPFAM" id="SSF48452">
    <property type="entry name" value="TPR-like"/>
    <property type="match status" value="1"/>
</dbReference>
<evidence type="ECO:0000313" key="1">
    <source>
        <dbReference type="EMBL" id="MBW5424626.1"/>
    </source>
</evidence>
<protein>
    <submittedName>
        <fullName evidence="1">Tetratricopeptide repeat protein</fullName>
    </submittedName>
</protein>